<evidence type="ECO:0000256" key="7">
    <source>
        <dbReference type="SAM" id="MobiDB-lite"/>
    </source>
</evidence>
<keyword evidence="2" id="KW-0645">Protease</keyword>
<dbReference type="InterPro" id="IPR001915">
    <property type="entry name" value="Peptidase_M48"/>
</dbReference>
<keyword evidence="5" id="KW-0862">Zinc</keyword>
<reference evidence="9" key="1">
    <citation type="journal article" date="2019" name="Science">
        <title>Mutation of a bHLH transcription factor allowed almond domestication.</title>
        <authorList>
            <person name="Sanchez-Perez R."/>
            <person name="Pavan S."/>
            <person name="Mazzeo R."/>
            <person name="Moldovan C."/>
            <person name="Aiese Cigliano R."/>
            <person name="Del Cueto J."/>
            <person name="Ricciardi F."/>
            <person name="Lotti C."/>
            <person name="Ricciardi L."/>
            <person name="Dicenta F."/>
            <person name="Lopez-Marques R.L."/>
            <person name="Lindberg Moller B."/>
        </authorList>
    </citation>
    <scope>NUCLEOTIDE SEQUENCE</scope>
</reference>
<dbReference type="EMBL" id="AP020700">
    <property type="protein sequence ID" value="BBN68286.1"/>
    <property type="molecule type" value="Genomic_DNA"/>
</dbReference>
<feature type="region of interest" description="Disordered" evidence="7">
    <location>
        <begin position="441"/>
        <end position="572"/>
    </location>
</feature>
<evidence type="ECO:0000256" key="3">
    <source>
        <dbReference type="ARBA" id="ARBA00022723"/>
    </source>
</evidence>
<evidence type="ECO:0000256" key="1">
    <source>
        <dbReference type="ARBA" id="ARBA00001947"/>
    </source>
</evidence>
<gene>
    <name evidence="9" type="ORF">Prudu_363S000600</name>
</gene>
<dbReference type="CDD" id="cd07325">
    <property type="entry name" value="M48_Ste24p_like"/>
    <property type="match status" value="1"/>
</dbReference>
<dbReference type="AlphaFoldDB" id="A0A5H2Y0K3"/>
<keyword evidence="3" id="KW-0479">Metal-binding</keyword>
<organism evidence="9">
    <name type="scientific">Prunus dulcis</name>
    <name type="common">Almond</name>
    <name type="synonym">Amygdalus dulcis</name>
    <dbReference type="NCBI Taxonomy" id="3755"/>
    <lineage>
        <taxon>Eukaryota</taxon>
        <taxon>Viridiplantae</taxon>
        <taxon>Streptophyta</taxon>
        <taxon>Embryophyta</taxon>
        <taxon>Tracheophyta</taxon>
        <taxon>Spermatophyta</taxon>
        <taxon>Magnoliopsida</taxon>
        <taxon>eudicotyledons</taxon>
        <taxon>Gunneridae</taxon>
        <taxon>Pentapetalae</taxon>
        <taxon>rosids</taxon>
        <taxon>fabids</taxon>
        <taxon>Rosales</taxon>
        <taxon>Rosaceae</taxon>
        <taxon>Amygdaloideae</taxon>
        <taxon>Amygdaleae</taxon>
        <taxon>Prunus</taxon>
    </lineage>
</organism>
<dbReference type="Gene3D" id="3.30.2010.10">
    <property type="entry name" value="Metalloproteases ('zincins'), catalytic domain"/>
    <property type="match status" value="1"/>
</dbReference>
<evidence type="ECO:0000256" key="6">
    <source>
        <dbReference type="ARBA" id="ARBA00023049"/>
    </source>
</evidence>
<dbReference type="GO" id="GO:0006508">
    <property type="term" value="P:proteolysis"/>
    <property type="evidence" value="ECO:0007669"/>
    <property type="project" value="UniProtKB-KW"/>
</dbReference>
<proteinExistence type="predicted"/>
<accession>A0A5H2Y0K3</accession>
<protein>
    <submittedName>
        <fullName evidence="9">Peptidase family M48 family protein</fullName>
    </submittedName>
</protein>
<evidence type="ECO:0000256" key="2">
    <source>
        <dbReference type="ARBA" id="ARBA00022670"/>
    </source>
</evidence>
<sequence length="572" mass="62514">MEGSVCALPWLSVSLSSLCLKQNPNSISFSSIASDHVRFGSPTIEFGSVKKYRRDRAVVCRASSVVFRNLDADDFRHPLDKQNTLILRAIPGLNELGKILLGSVAEQVMLLENIGTSLLVSKDQLSGLHQLMVEAAEILNIDAPDLYVRQSPVPNAYTLAISGKKPFVVVHTSLVELLTREELQEYCLQMMQAVLAHELGHLKCDHGVWLTFANILTLGAYTIPGLGGMIAQSLEEQLFRWLRAAELTCDRAALLVAQDPKVYNLIVATCFPINLLFHIGYLDFLRSTFMCPQEVVISVLMKLAGGCPSLADQLNVDAFLEQARSYDKASSSPVGWYIRNAQTRQLSHPLPVLRAREIDEWSRSQDYTTLLKHATQITGAKKAALRLTAKSYRDKEDMLRVFSAVKALLVIWHASSTTQNDQQARCVACISRSSSLILTAGPGLPVPHPPHSGSASAHQEMPASNPLPSAPLFDHQAMPASNPLPSAPLFDYQAMPASKPPHSGSASDHHAMPASHPLQSGSTKDHQAMPASHSPHSDGKITTTGTPRTPILCESEKPTQQQQPMSRKQLGV</sequence>
<evidence type="ECO:0000256" key="5">
    <source>
        <dbReference type="ARBA" id="ARBA00022833"/>
    </source>
</evidence>
<keyword evidence="4" id="KW-0378">Hydrolase</keyword>
<evidence type="ECO:0000256" key="4">
    <source>
        <dbReference type="ARBA" id="ARBA00022801"/>
    </source>
</evidence>
<name>A0A5H2Y0K3_PRUDU</name>
<dbReference type="GO" id="GO:0004222">
    <property type="term" value="F:metalloendopeptidase activity"/>
    <property type="evidence" value="ECO:0007669"/>
    <property type="project" value="InterPro"/>
</dbReference>
<evidence type="ECO:0000259" key="8">
    <source>
        <dbReference type="Pfam" id="PF01435"/>
    </source>
</evidence>
<dbReference type="PANTHER" id="PTHR10120">
    <property type="entry name" value="CAAX PRENYL PROTEASE 1"/>
    <property type="match status" value="1"/>
</dbReference>
<dbReference type="Pfam" id="PF01435">
    <property type="entry name" value="Peptidase_M48"/>
    <property type="match status" value="1"/>
</dbReference>
<comment type="cofactor">
    <cofactor evidence="1">
        <name>Zn(2+)</name>
        <dbReference type="ChEBI" id="CHEBI:29105"/>
    </cofactor>
</comment>
<evidence type="ECO:0000313" key="9">
    <source>
        <dbReference type="EMBL" id="BBN68286.1"/>
    </source>
</evidence>
<dbReference type="GO" id="GO:0046872">
    <property type="term" value="F:metal ion binding"/>
    <property type="evidence" value="ECO:0007669"/>
    <property type="project" value="UniProtKB-KW"/>
</dbReference>
<dbReference type="FunFam" id="3.30.2010.10:FF:000007">
    <property type="entry name" value="Peptidase M48 family protein"/>
    <property type="match status" value="1"/>
</dbReference>
<feature type="domain" description="Peptidase M48" evidence="8">
    <location>
        <begin position="128"/>
        <end position="361"/>
    </location>
</feature>
<keyword evidence="6" id="KW-0482">Metalloprotease</keyword>